<keyword evidence="3" id="KW-1185">Reference proteome</keyword>
<dbReference type="InterPro" id="IPR036390">
    <property type="entry name" value="WH_DNA-bd_sf"/>
</dbReference>
<gene>
    <name evidence="1" type="ORF">GCM10008985_34320</name>
    <name evidence="2" type="ORF">MUK72_16760</name>
</gene>
<name>A0AAV3SL94_HALDO</name>
<reference evidence="1" key="3">
    <citation type="submission" date="2023-12" db="EMBL/GenBank/DDBJ databases">
        <authorList>
            <person name="Sun Q."/>
            <person name="Inoue M."/>
        </authorList>
    </citation>
    <scope>NUCLEOTIDE SEQUENCE</scope>
    <source>
        <strain evidence="1">JCM 12289</strain>
    </source>
</reference>
<dbReference type="InterPro" id="IPR036388">
    <property type="entry name" value="WH-like_DNA-bd_sf"/>
</dbReference>
<dbReference type="KEGG" id="hdo:MUK72_16760"/>
<dbReference type="SUPFAM" id="SSF46785">
    <property type="entry name" value="Winged helix' DNA-binding domain"/>
    <property type="match status" value="1"/>
</dbReference>
<dbReference type="RefSeq" id="WP_244706399.1">
    <property type="nucleotide sequence ID" value="NZ_BAAADN010000077.1"/>
</dbReference>
<dbReference type="Pfam" id="PF19663">
    <property type="entry name" value="DUF6166"/>
    <property type="match status" value="1"/>
</dbReference>
<dbReference type="GeneID" id="71763534"/>
<reference evidence="2" key="2">
    <citation type="submission" date="2022-04" db="EMBL/GenBank/DDBJ databases">
        <title>Sequencing and genomic assembly of Halococcus dombrowskii.</title>
        <authorList>
            <person name="Lim S.W."/>
            <person name="MacLea K.S."/>
        </authorList>
    </citation>
    <scope>NUCLEOTIDE SEQUENCE</scope>
    <source>
        <strain evidence="2">H4</strain>
        <plasmid evidence="2">unnamed2</plasmid>
    </source>
</reference>
<evidence type="ECO:0000313" key="4">
    <source>
        <dbReference type="Proteomes" id="UP001500962"/>
    </source>
</evidence>
<dbReference type="EMBL" id="CP095007">
    <property type="protein sequence ID" value="UOO97081.1"/>
    <property type="molecule type" value="Genomic_DNA"/>
</dbReference>
<reference evidence="1" key="1">
    <citation type="journal article" date="2014" name="Int. J. Syst. Evol. Microbiol.">
        <title>Complete genome sequence of Corynebacterium casei LMG S-19264T (=DSM 44701T), isolated from a smear-ripened cheese.</title>
        <authorList>
            <consortium name="US DOE Joint Genome Institute (JGI-PGF)"/>
            <person name="Walter F."/>
            <person name="Albersmeier A."/>
            <person name="Kalinowski J."/>
            <person name="Ruckert C."/>
        </authorList>
    </citation>
    <scope>NUCLEOTIDE SEQUENCE</scope>
    <source>
        <strain evidence="1">JCM 12289</strain>
    </source>
</reference>
<evidence type="ECO:0000313" key="1">
    <source>
        <dbReference type="EMBL" id="GAA0474953.1"/>
    </source>
</evidence>
<dbReference type="EMBL" id="BAAADN010000077">
    <property type="protein sequence ID" value="GAA0474953.1"/>
    <property type="molecule type" value="Genomic_DNA"/>
</dbReference>
<evidence type="ECO:0000313" key="3">
    <source>
        <dbReference type="Proteomes" id="UP000830542"/>
    </source>
</evidence>
<proteinExistence type="predicted"/>
<dbReference type="InterPro" id="IPR046164">
    <property type="entry name" value="DUF6166"/>
</dbReference>
<keyword evidence="2" id="KW-0614">Plasmid</keyword>
<sequence length="188" mass="21459">MHERVAWMRPVDIAILELLDTIPTLQLTAGNIATNIDYERNYVNKRCRKLADEGLLNREDLGDPYYDITSEGVAVVDNDTDPEELRSDYRVYRGERTDEGWNKVTVNGESLGPRTDLVKQETPAFEWGYYGNGPLHLSVAMLADVVGDDKANEWRERFCKDLVSDFSDTWGLSAIEIKNYVDRCESDS</sequence>
<accession>A0AAV3SL94</accession>
<evidence type="ECO:0000313" key="2">
    <source>
        <dbReference type="EMBL" id="UOO97081.1"/>
    </source>
</evidence>
<dbReference type="Proteomes" id="UP000830542">
    <property type="component" value="Plasmid unnamed2"/>
</dbReference>
<dbReference type="Proteomes" id="UP001500962">
    <property type="component" value="Unassembled WGS sequence"/>
</dbReference>
<geneLocation type="plasmid" evidence="2 3">
    <name>unnamed2</name>
</geneLocation>
<organism evidence="1 4">
    <name type="scientific">Halococcus dombrowskii</name>
    <dbReference type="NCBI Taxonomy" id="179637"/>
    <lineage>
        <taxon>Archaea</taxon>
        <taxon>Methanobacteriati</taxon>
        <taxon>Methanobacteriota</taxon>
        <taxon>Stenosarchaea group</taxon>
        <taxon>Halobacteria</taxon>
        <taxon>Halobacteriales</taxon>
        <taxon>Halococcaceae</taxon>
        <taxon>Halococcus</taxon>
    </lineage>
</organism>
<dbReference type="AlphaFoldDB" id="A0AAV3SL94"/>
<protein>
    <submittedName>
        <fullName evidence="2">DUF6166 domain-containing protein</fullName>
    </submittedName>
</protein>
<dbReference type="Gene3D" id="1.10.10.10">
    <property type="entry name" value="Winged helix-like DNA-binding domain superfamily/Winged helix DNA-binding domain"/>
    <property type="match status" value="1"/>
</dbReference>